<sequence length="78" mass="8831">MDLIVRISNWVEVSERLRLIIIITVHCWTKGLSQLKDLPIITTLVRRVGDRSDSSSREYVAARFPLYSLTPSTTSAGK</sequence>
<proteinExistence type="predicted"/>
<organism evidence="1">
    <name type="scientific">Pararge aegeria</name>
    <name type="common">speckled wood butterfly</name>
    <dbReference type="NCBI Taxonomy" id="116150"/>
    <lineage>
        <taxon>Eukaryota</taxon>
        <taxon>Metazoa</taxon>
        <taxon>Ecdysozoa</taxon>
        <taxon>Arthropoda</taxon>
        <taxon>Hexapoda</taxon>
        <taxon>Insecta</taxon>
        <taxon>Pterygota</taxon>
        <taxon>Neoptera</taxon>
        <taxon>Endopterygota</taxon>
        <taxon>Lepidoptera</taxon>
        <taxon>Glossata</taxon>
        <taxon>Ditrysia</taxon>
        <taxon>Papilionoidea</taxon>
        <taxon>Nymphalidae</taxon>
        <taxon>Satyrinae</taxon>
        <taxon>Satyrini</taxon>
        <taxon>Parargina</taxon>
        <taxon>Pararge</taxon>
    </lineage>
</organism>
<feature type="non-terminal residue" evidence="1">
    <location>
        <position position="78"/>
    </location>
</feature>
<reference evidence="1" key="2">
    <citation type="submission" date="2013-05" db="EMBL/GenBank/DDBJ databases">
        <authorList>
            <person name="Carter J.-M."/>
            <person name="Baker S.C."/>
            <person name="Pink R."/>
            <person name="Carter D.R.F."/>
            <person name="Collins A."/>
            <person name="Tomlin J."/>
            <person name="Gibbs M."/>
            <person name="Breuker C.J."/>
        </authorList>
    </citation>
    <scope>NUCLEOTIDE SEQUENCE</scope>
    <source>
        <tissue evidence="1">Ovary</tissue>
    </source>
</reference>
<evidence type="ECO:0000313" key="1">
    <source>
        <dbReference type="EMBL" id="JAA77741.1"/>
    </source>
</evidence>
<dbReference type="EMBL" id="GAIX01014819">
    <property type="protein sequence ID" value="JAA77741.1"/>
    <property type="molecule type" value="Transcribed_RNA"/>
</dbReference>
<protein>
    <submittedName>
        <fullName evidence="1">Uncharacterized protein</fullName>
    </submittedName>
</protein>
<accession>S4NG58</accession>
<name>S4NG58_9NEOP</name>
<reference evidence="1" key="1">
    <citation type="journal article" date="2013" name="BMC Genomics">
        <title>Unscrambling butterfly oogenesis.</title>
        <authorList>
            <person name="Carter J.M."/>
            <person name="Baker S.C."/>
            <person name="Pink R."/>
            <person name="Carter D.R."/>
            <person name="Collins A."/>
            <person name="Tomlin J."/>
            <person name="Gibbs M."/>
            <person name="Breuker C.J."/>
        </authorList>
    </citation>
    <scope>NUCLEOTIDE SEQUENCE</scope>
    <source>
        <tissue evidence="1">Ovary</tissue>
    </source>
</reference>
<dbReference type="AlphaFoldDB" id="S4NG58"/>